<dbReference type="Proteomes" id="UP000315082">
    <property type="component" value="Chromosome"/>
</dbReference>
<gene>
    <name evidence="3" type="ORF">Poly24_34420</name>
</gene>
<dbReference type="InterPro" id="IPR038081">
    <property type="entry name" value="CalX-like_sf"/>
</dbReference>
<dbReference type="Pfam" id="PF20009">
    <property type="entry name" value="GEVED"/>
    <property type="match status" value="1"/>
</dbReference>
<evidence type="ECO:0000256" key="1">
    <source>
        <dbReference type="SAM" id="MobiDB-lite"/>
    </source>
</evidence>
<feature type="region of interest" description="Disordered" evidence="1">
    <location>
        <begin position="1293"/>
        <end position="1335"/>
    </location>
</feature>
<proteinExistence type="predicted"/>
<evidence type="ECO:0000313" key="3">
    <source>
        <dbReference type="EMBL" id="QDV69725.1"/>
    </source>
</evidence>
<dbReference type="SUPFAM" id="SSF141072">
    <property type="entry name" value="CalX-like"/>
    <property type="match status" value="1"/>
</dbReference>
<evidence type="ECO:0000313" key="4">
    <source>
        <dbReference type="Proteomes" id="UP000315082"/>
    </source>
</evidence>
<feature type="compositionally biased region" description="Basic and acidic residues" evidence="1">
    <location>
        <begin position="1293"/>
        <end position="1303"/>
    </location>
</feature>
<name>A0A518JW10_9BACT</name>
<sequence length="1345" mass="142107">MMFQMDSGAKRRKAVGKIGRRHSIEPLEERCLLNADAVIELKLDVTQEGQSILNDARQFAVEVGDRFDLELLYDDKRPIFFNHMGAFTVYADILADNAHAYRPVLSETQILTIDETLNDAIGGSLQLSSNGRTATIPLVGASSLAVNPVLAIREAIEGPDGLNFGAGTVTVFEALRSPRNADGDVGSGDPFDYIIRFVADEFEFADAPNIHVDTSGLVISGGGAAPIGEVLEIPVFTDQTTETINPEAFYYNLDARSASLNDKVVYGNVRSGTFDPSGGDGSEVFNELGGTGPLESTGLRAVAESVFGADSPEYGAFLSPISNVEVFSIELEAIAVSNNVNFTLDRADDERSELSAYGIDTALTAEQVLIDLDDDPNVAGDDRFGMAFGTIVDHPSVIVTPVAGLQTREDGSSQTFTIALGALPLADVVIALSSSDTSEGTVSPQQITLTPANATTPRTITVSGVNDLIDDGDAEYSIITAPIVSNDPFYHGIDPDDVVVRNLDDDGTGIRLSKTSGLTTTEDGGTDTFTVVLDSQPTATVTIPLVSSDPNEATLSANSLTFNTANWNTPQTVTVTGRPDRVDDDDAAFTIITHAAISSDAGYSGLAAADVTGINRDVDVAGISLVGTENLVVNESGTQTATFRVALDTVPVSPVTLNLSVSDSSEASLSNSSIVFTPANGTEPISVTVTGLNDDFDDGDVLLTIVTVPSTDDSKYQSIDVPDIAVTNLDDDTAEVLVAAPASPTTSESGGSFEISIVLSTIPFANVVIPITSSDPSEASVSESSITFTPANALTPQTVTVSGVDDTVLDGDTTVTVQLGPSVSNDEAYGGRGNEVVLTNFDDELPPPEIDFGDAPADYPTTLQSNGARHTGSDLFLGSAPTLERDGRPSNDADADDADDGVVFLTDIVVSESFGSTSSLRVNASGAGKLDAWIDFNHDDDWTDPAEQIAVSLTLQAGDNIVPISIPAGADPGRTFGRFRFSSAGGLASFGAADDGEVEDYQVMLVDGDAGAQVGIQTETGETSIHRDEDLIVVTQNERVLFSADHSLLLGVRVDATRGDDTLSYGDLGSATLNVGFNAGDGNDAIVWPDDNQSIDLRTQSQWFSDVESISMIGEGSDAIVLDAAAIAEVTASENRLTLRLDPKDAPSFLGDWKVTRFESEGEEFFHVLTLDGVTLRITGYGDWTNPLQHLDVNNSGEVTAIDVLQILNQLHRKDLMVGLSGLVSAVDLGPDFPGRFYDTNRDTLLTPIDALRVINYVARRTAGSGEFPQDVPPIQVSVSAIVEDATLETESRLQESSVERISDFGSPASRQRIDRTPPPTDSESTQKASTQSDPLEEAFAQWLL</sequence>
<dbReference type="OrthoDB" id="292920at2"/>
<dbReference type="InterPro" id="IPR045474">
    <property type="entry name" value="GEVED"/>
</dbReference>
<feature type="domain" description="GEVED" evidence="2">
    <location>
        <begin position="930"/>
        <end position="1003"/>
    </location>
</feature>
<protein>
    <recommendedName>
        <fullName evidence="2">GEVED domain-containing protein</fullName>
    </recommendedName>
</protein>
<dbReference type="InterPro" id="IPR018247">
    <property type="entry name" value="EF_Hand_1_Ca_BS"/>
</dbReference>
<organism evidence="3 4">
    <name type="scientific">Rosistilla carotiformis</name>
    <dbReference type="NCBI Taxonomy" id="2528017"/>
    <lineage>
        <taxon>Bacteria</taxon>
        <taxon>Pseudomonadati</taxon>
        <taxon>Planctomycetota</taxon>
        <taxon>Planctomycetia</taxon>
        <taxon>Pirellulales</taxon>
        <taxon>Pirellulaceae</taxon>
        <taxon>Rosistilla</taxon>
    </lineage>
</organism>
<dbReference type="GO" id="GO:0004553">
    <property type="term" value="F:hydrolase activity, hydrolyzing O-glycosyl compounds"/>
    <property type="evidence" value="ECO:0007669"/>
    <property type="project" value="InterPro"/>
</dbReference>
<evidence type="ECO:0000259" key="2">
    <source>
        <dbReference type="Pfam" id="PF20009"/>
    </source>
</evidence>
<reference evidence="3 4" key="1">
    <citation type="submission" date="2019-02" db="EMBL/GenBank/DDBJ databases">
        <title>Deep-cultivation of Planctomycetes and their phenomic and genomic characterization uncovers novel biology.</title>
        <authorList>
            <person name="Wiegand S."/>
            <person name="Jogler M."/>
            <person name="Boedeker C."/>
            <person name="Pinto D."/>
            <person name="Vollmers J."/>
            <person name="Rivas-Marin E."/>
            <person name="Kohn T."/>
            <person name="Peeters S.H."/>
            <person name="Heuer A."/>
            <person name="Rast P."/>
            <person name="Oberbeckmann S."/>
            <person name="Bunk B."/>
            <person name="Jeske O."/>
            <person name="Meyerdierks A."/>
            <person name="Storesund J.E."/>
            <person name="Kallscheuer N."/>
            <person name="Luecker S."/>
            <person name="Lage O.M."/>
            <person name="Pohl T."/>
            <person name="Merkel B.J."/>
            <person name="Hornburger P."/>
            <person name="Mueller R.-W."/>
            <person name="Bruemmer F."/>
            <person name="Labrenz M."/>
            <person name="Spormann A.M."/>
            <person name="Op den Camp H."/>
            <person name="Overmann J."/>
            <person name="Amann R."/>
            <person name="Jetten M.S.M."/>
            <person name="Mascher T."/>
            <person name="Medema M.H."/>
            <person name="Devos D.P."/>
            <person name="Kaster A.-K."/>
            <person name="Ovreas L."/>
            <person name="Rohde M."/>
            <person name="Galperin M.Y."/>
            <person name="Jogler C."/>
        </authorList>
    </citation>
    <scope>NUCLEOTIDE SEQUENCE [LARGE SCALE GENOMIC DNA]</scope>
    <source>
        <strain evidence="3 4">Poly24</strain>
    </source>
</reference>
<dbReference type="EMBL" id="CP036348">
    <property type="protein sequence ID" value="QDV69725.1"/>
    <property type="molecule type" value="Genomic_DNA"/>
</dbReference>
<dbReference type="Gene3D" id="2.60.40.2030">
    <property type="match status" value="1"/>
</dbReference>
<dbReference type="RefSeq" id="WP_145097712.1">
    <property type="nucleotide sequence ID" value="NZ_CP036348.1"/>
</dbReference>
<dbReference type="GO" id="GO:0000272">
    <property type="term" value="P:polysaccharide catabolic process"/>
    <property type="evidence" value="ECO:0007669"/>
    <property type="project" value="InterPro"/>
</dbReference>
<dbReference type="PROSITE" id="PS00018">
    <property type="entry name" value="EF_HAND_1"/>
    <property type="match status" value="1"/>
</dbReference>
<dbReference type="KEGG" id="rcf:Poly24_34420"/>
<dbReference type="InterPro" id="IPR002105">
    <property type="entry name" value="Dockerin_1_rpt"/>
</dbReference>
<keyword evidence="4" id="KW-1185">Reference proteome</keyword>
<dbReference type="Pfam" id="PF00404">
    <property type="entry name" value="Dockerin_1"/>
    <property type="match status" value="1"/>
</dbReference>
<accession>A0A518JW10</accession>
<feature type="compositionally biased region" description="Polar residues" evidence="1">
    <location>
        <begin position="1322"/>
        <end position="1334"/>
    </location>
</feature>